<name>A0A449AUU5_9BACT</name>
<dbReference type="SUPFAM" id="SSF141000">
    <property type="entry name" value="Glu-tRNAGln amidotransferase C subunit"/>
    <property type="match status" value="1"/>
</dbReference>
<keyword evidence="2" id="KW-1185">Reference proteome</keyword>
<dbReference type="InterPro" id="IPR036113">
    <property type="entry name" value="Asp/Glu-ADT_sf_sub_c"/>
</dbReference>
<reference evidence="1 2" key="1">
    <citation type="submission" date="2019-01" db="EMBL/GenBank/DDBJ databases">
        <authorList>
            <consortium name="Pathogen Informatics"/>
        </authorList>
    </citation>
    <scope>NUCLEOTIDE SEQUENCE [LARGE SCALE GENOMIC DNA]</scope>
    <source>
        <strain evidence="1 2">NCTC10194</strain>
    </source>
</reference>
<dbReference type="GO" id="GO:0006450">
    <property type="term" value="P:regulation of translational fidelity"/>
    <property type="evidence" value="ECO:0007669"/>
    <property type="project" value="InterPro"/>
</dbReference>
<evidence type="ECO:0000313" key="2">
    <source>
        <dbReference type="Proteomes" id="UP000290815"/>
    </source>
</evidence>
<accession>A0A449AUU5</accession>
<dbReference type="RefSeq" id="WP_027333785.1">
    <property type="nucleotide sequence ID" value="NZ_LR215024.1"/>
</dbReference>
<evidence type="ECO:0000313" key="1">
    <source>
        <dbReference type="EMBL" id="VEU70289.1"/>
    </source>
</evidence>
<protein>
    <submittedName>
        <fullName evidence="1">Glutamyl-tRNA(Gln)amidotransferase subunit C</fullName>
    </submittedName>
</protein>
<dbReference type="Pfam" id="PF02686">
    <property type="entry name" value="GatC"/>
    <property type="match status" value="1"/>
</dbReference>
<dbReference type="InterPro" id="IPR003837">
    <property type="entry name" value="GatC"/>
</dbReference>
<sequence>MLKMDKDKLKDIVSSLMFEPTDDVLLHITENWTEIQKQLSWLDELDLANIDPMTHINENYQIDFLRDDEVNTTWSITKEDILKNAADKDSDYVILTKVVK</sequence>
<dbReference type="AlphaFoldDB" id="A0A449AUU5"/>
<keyword evidence="1" id="KW-0808">Transferase</keyword>
<dbReference type="EMBL" id="LR215024">
    <property type="protein sequence ID" value="VEU70289.1"/>
    <property type="molecule type" value="Genomic_DNA"/>
</dbReference>
<dbReference type="GO" id="GO:0016740">
    <property type="term" value="F:transferase activity"/>
    <property type="evidence" value="ECO:0007669"/>
    <property type="project" value="UniProtKB-KW"/>
</dbReference>
<dbReference type="KEGG" id="mgly:NCTC10194_00294"/>
<proteinExistence type="predicted"/>
<organism evidence="1 2">
    <name type="scientific">Mycoplasmopsis glycophila</name>
    <dbReference type="NCBI Taxonomy" id="171285"/>
    <lineage>
        <taxon>Bacteria</taxon>
        <taxon>Bacillati</taxon>
        <taxon>Mycoplasmatota</taxon>
        <taxon>Mycoplasmoidales</taxon>
        <taxon>Metamycoplasmataceae</taxon>
        <taxon>Mycoplasmopsis</taxon>
    </lineage>
</organism>
<gene>
    <name evidence="1" type="primary">gatC</name>
    <name evidence="1" type="ORF">NCTC10194_00294</name>
</gene>
<dbReference type="Proteomes" id="UP000290815">
    <property type="component" value="Chromosome"/>
</dbReference>